<dbReference type="EMBL" id="CAADFX010000028">
    <property type="protein sequence ID" value="VFK55188.1"/>
    <property type="molecule type" value="Genomic_DNA"/>
</dbReference>
<reference evidence="9" key="1">
    <citation type="submission" date="2019-02" db="EMBL/GenBank/DDBJ databases">
        <authorList>
            <person name="Gruber-Vodicka R. H."/>
            <person name="Seah K. B. B."/>
        </authorList>
    </citation>
    <scope>NUCLEOTIDE SEQUENCE</scope>
    <source>
        <strain evidence="11">BECK_BY1</strain>
        <strain evidence="10">BECK_BY2</strain>
        <strain evidence="9">BECK_BY3</strain>
    </source>
</reference>
<dbReference type="SUPFAM" id="SSF46565">
    <property type="entry name" value="Chaperone J-domain"/>
    <property type="match status" value="1"/>
</dbReference>
<evidence type="ECO:0000313" key="10">
    <source>
        <dbReference type="EMBL" id="VFK53455.1"/>
    </source>
</evidence>
<evidence type="ECO:0000256" key="4">
    <source>
        <dbReference type="ARBA" id="ARBA00023136"/>
    </source>
</evidence>
<organism evidence="9">
    <name type="scientific">Candidatus Kentrum sp. TUN</name>
    <dbReference type="NCBI Taxonomy" id="2126343"/>
    <lineage>
        <taxon>Bacteria</taxon>
        <taxon>Pseudomonadati</taxon>
        <taxon>Pseudomonadota</taxon>
        <taxon>Gammaproteobacteria</taxon>
        <taxon>Candidatus Kentrum</taxon>
    </lineage>
</organism>
<evidence type="ECO:0000313" key="11">
    <source>
        <dbReference type="EMBL" id="VFK55188.1"/>
    </source>
</evidence>
<feature type="transmembrane region" description="Helical" evidence="7">
    <location>
        <begin position="6"/>
        <end position="24"/>
    </location>
</feature>
<evidence type="ECO:0000256" key="5">
    <source>
        <dbReference type="ARBA" id="ARBA00023186"/>
    </source>
</evidence>
<dbReference type="Pfam" id="PF00226">
    <property type="entry name" value="DnaJ"/>
    <property type="match status" value="1"/>
</dbReference>
<dbReference type="SMART" id="SM00271">
    <property type="entry name" value="DnaJ"/>
    <property type="match status" value="1"/>
</dbReference>
<dbReference type="InterPro" id="IPR001623">
    <property type="entry name" value="DnaJ_domain"/>
</dbReference>
<evidence type="ECO:0000256" key="2">
    <source>
        <dbReference type="ARBA" id="ARBA00022692"/>
    </source>
</evidence>
<evidence type="ECO:0000313" key="9">
    <source>
        <dbReference type="EMBL" id="VFK52891.1"/>
    </source>
</evidence>
<comment type="similarity">
    <text evidence="6">Belongs to the TIM14 family.</text>
</comment>
<feature type="transmembrane region" description="Helical" evidence="7">
    <location>
        <begin position="31"/>
        <end position="49"/>
    </location>
</feature>
<evidence type="ECO:0000259" key="8">
    <source>
        <dbReference type="PROSITE" id="PS50076"/>
    </source>
</evidence>
<dbReference type="Gene3D" id="1.10.287.110">
    <property type="entry name" value="DnaJ domain"/>
    <property type="match status" value="1"/>
</dbReference>
<evidence type="ECO:0000256" key="6">
    <source>
        <dbReference type="ARBA" id="ARBA00038105"/>
    </source>
</evidence>
<feature type="domain" description="J" evidence="8">
    <location>
        <begin position="191"/>
        <end position="248"/>
    </location>
</feature>
<dbReference type="PANTHER" id="PTHR12763:SF28">
    <property type="entry name" value="GEO10507P1-RELATED"/>
    <property type="match status" value="1"/>
</dbReference>
<dbReference type="AlphaFoldDB" id="A0A450ZGL0"/>
<evidence type="ECO:0000256" key="3">
    <source>
        <dbReference type="ARBA" id="ARBA00022989"/>
    </source>
</evidence>
<dbReference type="GO" id="GO:0016020">
    <property type="term" value="C:membrane"/>
    <property type="evidence" value="ECO:0007669"/>
    <property type="project" value="UniProtKB-SubCell"/>
</dbReference>
<dbReference type="PROSITE" id="PS50076">
    <property type="entry name" value="DNAJ_2"/>
    <property type="match status" value="1"/>
</dbReference>
<proteinExistence type="inferred from homology"/>
<keyword evidence="4 7" id="KW-0472">Membrane</keyword>
<dbReference type="InterPro" id="IPR036869">
    <property type="entry name" value="J_dom_sf"/>
</dbReference>
<dbReference type="EMBL" id="CAADFY010000014">
    <property type="protein sequence ID" value="VFK52891.1"/>
    <property type="molecule type" value="Genomic_DNA"/>
</dbReference>
<keyword evidence="2 7" id="KW-0812">Transmembrane</keyword>
<keyword evidence="5" id="KW-0143">Chaperone</keyword>
<evidence type="ECO:0000256" key="7">
    <source>
        <dbReference type="SAM" id="Phobius"/>
    </source>
</evidence>
<sequence length="248" mass="28251">MHLILWLVALFGLALFFSWLNRMPQATRSQLTSRILLIVGIGLGGILIIRGLHPLLAAVGAFLPLLPRLINALKAIKTLQFLRKLIRGLGQEKTSNVETHWIDARLSRSSNEIEEGEVLAGRYQGKLLTQLTLEQLLYVLTECHKQQDKYSATILEKYLDRRYSGIWRDRYNNPNKEKESLTETKTMTIADAYEILGIPFGSDKKAITAAYRRLMQKLHPDRGGSTLLAIQINRAKNILLDFLSRKKE</sequence>
<dbReference type="EMBL" id="CAADFV010000016">
    <property type="protein sequence ID" value="VFK53455.1"/>
    <property type="molecule type" value="Genomic_DNA"/>
</dbReference>
<comment type="subcellular location">
    <subcellularLocation>
        <location evidence="1">Membrane</location>
        <topology evidence="1">Single-pass membrane protein</topology>
    </subcellularLocation>
</comment>
<accession>A0A450ZGL0</accession>
<dbReference type="PANTHER" id="PTHR12763">
    <property type="match status" value="1"/>
</dbReference>
<gene>
    <name evidence="11" type="ORF">BECKTUN1418D_GA0071000_102823</name>
    <name evidence="10" type="ORF">BECKTUN1418E_GA0071001_101620</name>
    <name evidence="9" type="ORF">BECKTUN1418F_GA0071002_101420</name>
</gene>
<evidence type="ECO:0000256" key="1">
    <source>
        <dbReference type="ARBA" id="ARBA00004167"/>
    </source>
</evidence>
<dbReference type="CDD" id="cd06257">
    <property type="entry name" value="DnaJ"/>
    <property type="match status" value="1"/>
</dbReference>
<keyword evidence="3 7" id="KW-1133">Transmembrane helix</keyword>
<name>A0A450ZGL0_9GAMM</name>
<protein>
    <submittedName>
        <fullName evidence="9">DnaJ domain-containing protein</fullName>
    </submittedName>
</protein>